<comment type="subcellular location">
    <subcellularLocation>
        <location evidence="1">Cell membrane</location>
        <topology evidence="1">Multi-pass membrane protein</topology>
    </subcellularLocation>
</comment>
<name>A0ABR5Z6Y2_9GAMM</name>
<keyword evidence="4 6" id="KW-1133">Transmembrane helix</keyword>
<dbReference type="EMBL" id="JAAMRF010000014">
    <property type="protein sequence ID" value="MBA1275942.1"/>
    <property type="molecule type" value="Genomic_DNA"/>
</dbReference>
<sequence length="142" mass="15336">MQTHGQNGSRVNIRNRTPIHRLPVFRVLRIQALVVVVSAVLCGVFFGITAGYSGLLGGLIALLANLYFAHKAFRFFGARSTRAIIQSFWSGEMGKQILAAALFALVFVGVKPLEPIALFAGYLLVLGTGASALLLMKNNPKH</sequence>
<evidence type="ECO:0000256" key="5">
    <source>
        <dbReference type="ARBA" id="ARBA00023136"/>
    </source>
</evidence>
<accession>A0ABR5Z6Y2</accession>
<evidence type="ECO:0000256" key="2">
    <source>
        <dbReference type="ARBA" id="ARBA00022475"/>
    </source>
</evidence>
<feature type="transmembrane region" description="Helical" evidence="6">
    <location>
        <begin position="30"/>
        <end position="48"/>
    </location>
</feature>
<reference evidence="7 8" key="1">
    <citation type="submission" date="2020-02" db="EMBL/GenBank/DDBJ databases">
        <title>Synteny-based analysis reveals conserved mechanism for high triclosan tolerance in Pseudomonas, as well as instances of horizontal transfer.</title>
        <authorList>
            <person name="Mcfarland A.G."/>
            <person name="Bertucci H.K."/>
            <person name="Litmann E."/>
            <person name="Shen J."/>
            <person name="Huttenhower C."/>
            <person name="Hartmann E.M."/>
        </authorList>
    </citation>
    <scope>NUCLEOTIDE SEQUENCE [LARGE SCALE GENOMIC DNA]</scope>
    <source>
        <strain evidence="7 8">115A1</strain>
    </source>
</reference>
<dbReference type="NCBIfam" id="NF004414">
    <property type="entry name" value="PRK05760.1"/>
    <property type="match status" value="1"/>
</dbReference>
<evidence type="ECO:0000256" key="4">
    <source>
        <dbReference type="ARBA" id="ARBA00022989"/>
    </source>
</evidence>
<evidence type="ECO:0000313" key="7">
    <source>
        <dbReference type="EMBL" id="MBA1275942.1"/>
    </source>
</evidence>
<protein>
    <submittedName>
        <fullName evidence="7">F0F1 ATP synthase subunit I</fullName>
    </submittedName>
</protein>
<keyword evidence="8" id="KW-1185">Reference proteome</keyword>
<dbReference type="Proteomes" id="UP000786387">
    <property type="component" value="Unassembled WGS sequence"/>
</dbReference>
<gene>
    <name evidence="7" type="ORF">G7026_21590</name>
</gene>
<keyword evidence="5 6" id="KW-0472">Membrane</keyword>
<comment type="caution">
    <text evidence="7">The sequence shown here is derived from an EMBL/GenBank/DDBJ whole genome shotgun (WGS) entry which is preliminary data.</text>
</comment>
<evidence type="ECO:0000256" key="1">
    <source>
        <dbReference type="ARBA" id="ARBA00004651"/>
    </source>
</evidence>
<evidence type="ECO:0000256" key="6">
    <source>
        <dbReference type="SAM" id="Phobius"/>
    </source>
</evidence>
<feature type="transmembrane region" description="Helical" evidence="6">
    <location>
        <begin position="116"/>
        <end position="136"/>
    </location>
</feature>
<dbReference type="Pfam" id="PF03899">
    <property type="entry name" value="ATP-synt_I"/>
    <property type="match status" value="1"/>
</dbReference>
<dbReference type="InterPro" id="IPR005598">
    <property type="entry name" value="ATP_synth_I"/>
</dbReference>
<feature type="transmembrane region" description="Helical" evidence="6">
    <location>
        <begin position="54"/>
        <end position="73"/>
    </location>
</feature>
<evidence type="ECO:0000313" key="8">
    <source>
        <dbReference type="Proteomes" id="UP000786387"/>
    </source>
</evidence>
<evidence type="ECO:0000256" key="3">
    <source>
        <dbReference type="ARBA" id="ARBA00022692"/>
    </source>
</evidence>
<keyword evidence="3 6" id="KW-0812">Transmembrane</keyword>
<keyword evidence="2" id="KW-1003">Cell membrane</keyword>
<feature type="transmembrane region" description="Helical" evidence="6">
    <location>
        <begin position="93"/>
        <end position="110"/>
    </location>
</feature>
<proteinExistence type="predicted"/>
<organism evidence="7 8">
    <name type="scientific">Stutzerimonas azotifigens</name>
    <dbReference type="NCBI Taxonomy" id="291995"/>
    <lineage>
        <taxon>Bacteria</taxon>
        <taxon>Pseudomonadati</taxon>
        <taxon>Pseudomonadota</taxon>
        <taxon>Gammaproteobacteria</taxon>
        <taxon>Pseudomonadales</taxon>
        <taxon>Pseudomonadaceae</taxon>
        <taxon>Stutzerimonas</taxon>
    </lineage>
</organism>